<dbReference type="Proteomes" id="UP001295684">
    <property type="component" value="Unassembled WGS sequence"/>
</dbReference>
<feature type="region of interest" description="Disordered" evidence="1">
    <location>
        <begin position="418"/>
        <end position="446"/>
    </location>
</feature>
<protein>
    <submittedName>
        <fullName evidence="2">Uncharacterized protein</fullName>
    </submittedName>
</protein>
<organism evidence="2 3">
    <name type="scientific">Euplotes crassus</name>
    <dbReference type="NCBI Taxonomy" id="5936"/>
    <lineage>
        <taxon>Eukaryota</taxon>
        <taxon>Sar</taxon>
        <taxon>Alveolata</taxon>
        <taxon>Ciliophora</taxon>
        <taxon>Intramacronucleata</taxon>
        <taxon>Spirotrichea</taxon>
        <taxon>Hypotrichia</taxon>
        <taxon>Euplotida</taxon>
        <taxon>Euplotidae</taxon>
        <taxon>Moneuplotes</taxon>
    </lineage>
</organism>
<proteinExistence type="predicted"/>
<accession>A0AAD1YB27</accession>
<name>A0AAD1YB27_EUPCR</name>
<gene>
    <name evidence="2" type="ORF">ECRASSUSDP1_LOCUS29114</name>
</gene>
<feature type="region of interest" description="Disordered" evidence="1">
    <location>
        <begin position="312"/>
        <end position="334"/>
    </location>
</feature>
<feature type="region of interest" description="Disordered" evidence="1">
    <location>
        <begin position="506"/>
        <end position="529"/>
    </location>
</feature>
<reference evidence="2" key="1">
    <citation type="submission" date="2023-07" db="EMBL/GenBank/DDBJ databases">
        <authorList>
            <consortium name="AG Swart"/>
            <person name="Singh M."/>
            <person name="Singh A."/>
            <person name="Seah K."/>
            <person name="Emmerich C."/>
        </authorList>
    </citation>
    <scope>NUCLEOTIDE SEQUENCE</scope>
    <source>
        <strain evidence="2">DP1</strain>
    </source>
</reference>
<sequence length="529" mass="61051">MTQPENYKKNTLASIYRKHTKNTFEQESNYNRGLVTGFKLVNNKRAKPSVYLKSQAHKSNSSVSRRKKCLSFENVGMKPTNHCKIPRKGRYNNITKFNQKQKLKKAQYFENMKVMHYKHFVESFNRDVKGTQVDMEDNESEEILLQHIFSSTRKIANTPSEYGKGFSRLGKLYNIPIETNTLNPGVKTSSNTLVATSLVNSPKTTIKDDSIQNLKSSKKNYKRLKKSLKRHNRPRTVTKTTNRRKERLDTIHENLEVTKKEEELHKKLKDIDIDTIKAFTGQSDGVKNGFSFKDSMRELDSLLTGKLQRKSLDFCDKNPPKSPKTPQNDAKNARKVTKISEFSPLISLKHQDIYSPHLRVEIERRVVDLSQNYRETNASSLKHCYPNLQLILDMYSPQIDGKTGTQKPENLRDFVLSNSKLRHKTKQEREGKQDLDSSKKSYHTHRVSKGNAFKAFSEKIKDLDHALSQKHGRKISPNPSHLGNIKSISNIQNQRSKLYHSKICSENPSMKSTSASLHWRSRPFSAINR</sequence>
<dbReference type="EMBL" id="CAMPGE010029987">
    <property type="protein sequence ID" value="CAI2387481.1"/>
    <property type="molecule type" value="Genomic_DNA"/>
</dbReference>
<evidence type="ECO:0000256" key="1">
    <source>
        <dbReference type="SAM" id="MobiDB-lite"/>
    </source>
</evidence>
<comment type="caution">
    <text evidence="2">The sequence shown here is derived from an EMBL/GenBank/DDBJ whole genome shotgun (WGS) entry which is preliminary data.</text>
</comment>
<feature type="compositionally biased region" description="Basic and acidic residues" evidence="1">
    <location>
        <begin position="427"/>
        <end position="439"/>
    </location>
</feature>
<keyword evidence="3" id="KW-1185">Reference proteome</keyword>
<evidence type="ECO:0000313" key="2">
    <source>
        <dbReference type="EMBL" id="CAI2387481.1"/>
    </source>
</evidence>
<feature type="compositionally biased region" description="Polar residues" evidence="1">
    <location>
        <begin position="506"/>
        <end position="516"/>
    </location>
</feature>
<dbReference type="AlphaFoldDB" id="A0AAD1YB27"/>
<evidence type="ECO:0000313" key="3">
    <source>
        <dbReference type="Proteomes" id="UP001295684"/>
    </source>
</evidence>